<feature type="domain" description="Purine catabolism PurC-like" evidence="2">
    <location>
        <begin position="23"/>
        <end position="142"/>
    </location>
</feature>
<proteinExistence type="predicted"/>
<name>A0A652YUJ0_NOCGL</name>
<dbReference type="InterPro" id="IPR042070">
    <property type="entry name" value="PucR_C-HTH_sf"/>
</dbReference>
<gene>
    <name evidence="4" type="ORF">FNL38_102887</name>
</gene>
<dbReference type="Gene3D" id="1.10.10.2840">
    <property type="entry name" value="PucR C-terminal helix-turn-helix domain"/>
    <property type="match status" value="1"/>
</dbReference>
<dbReference type="AlphaFoldDB" id="A0A652YUJ0"/>
<evidence type="ECO:0000313" key="4">
    <source>
        <dbReference type="EMBL" id="TYQ06743.1"/>
    </source>
</evidence>
<organism evidence="4">
    <name type="scientific">Nocardia globerula</name>
    <dbReference type="NCBI Taxonomy" id="1818"/>
    <lineage>
        <taxon>Bacteria</taxon>
        <taxon>Bacillati</taxon>
        <taxon>Actinomycetota</taxon>
        <taxon>Actinomycetes</taxon>
        <taxon>Mycobacteriales</taxon>
        <taxon>Nocardiaceae</taxon>
        <taxon>Nocardia</taxon>
    </lineage>
</organism>
<feature type="compositionally biased region" description="Basic and acidic residues" evidence="1">
    <location>
        <begin position="531"/>
        <end position="545"/>
    </location>
</feature>
<dbReference type="Pfam" id="PF13556">
    <property type="entry name" value="HTH_30"/>
    <property type="match status" value="1"/>
</dbReference>
<dbReference type="PANTHER" id="PTHR33744:SF7">
    <property type="entry name" value="PUCR FAMILY TRANSCRIPTIONAL REGULATOR"/>
    <property type="match status" value="1"/>
</dbReference>
<dbReference type="EMBL" id="VNIQ01000002">
    <property type="protein sequence ID" value="TYQ06743.1"/>
    <property type="molecule type" value="Genomic_DNA"/>
</dbReference>
<sequence>MVDILSPRVRNAEPMTLTVRELLDNQFRGADPQVLAGGSQLGRVVRWVHSSEIYEISPLLSGDELLLTTGLGLSGVDPGTRRHYLREVGNRNVAGVAVELGRTFDAIPSDMIEEAAIMGMPLIALRTVVPFIELCQNANTEIISREVAVLRLGNDLARVLELELMAGSGVATLLERISDVTGCPLIVTSGSGALVAAHGVDDDRSAWRAADAGTATAAIHSRDGAWGTLTAGPGSTLNPATLHGLLQRSAGSLGLALTYSGNLTGRPQRAAATLVSDLLERTDVRQIDLRVRSAAAGFHPTPGHRVVAIAIDSPGSRIATRLLDSAAKLLGQPNLGAEVHASTFGLVAVPAKTIDAVGAVSAAFGTSLSSNITDGVTVVIGDPCAFTPSEVSAALHAARSGLRLATSARRTWLAGRVVTTTRELAPELAVDQLPVDVRERMVAVVAPLISWDDTHSSDLTRTLEVHLRHGCSATRSAAALHLGRQSLYQRLDRIRALLGYDPSTPSMYATLLLALCAHRLVARDLRTVDEEVKPARDDKSHEERNVAQLGD</sequence>
<dbReference type="Pfam" id="PF07905">
    <property type="entry name" value="PucR"/>
    <property type="match status" value="1"/>
</dbReference>
<dbReference type="PANTHER" id="PTHR33744">
    <property type="entry name" value="CARBOHYDRATE DIACID REGULATOR"/>
    <property type="match status" value="1"/>
</dbReference>
<accession>A0A652YUJ0</accession>
<evidence type="ECO:0000259" key="3">
    <source>
        <dbReference type="Pfam" id="PF13556"/>
    </source>
</evidence>
<protein>
    <submittedName>
        <fullName evidence="4">Purine catabolism regulator</fullName>
    </submittedName>
</protein>
<comment type="caution">
    <text evidence="4">The sequence shown here is derived from an EMBL/GenBank/DDBJ whole genome shotgun (WGS) entry which is preliminary data.</text>
</comment>
<dbReference type="InterPro" id="IPR025736">
    <property type="entry name" value="PucR_C-HTH_dom"/>
</dbReference>
<evidence type="ECO:0000259" key="2">
    <source>
        <dbReference type="Pfam" id="PF07905"/>
    </source>
</evidence>
<evidence type="ECO:0000256" key="1">
    <source>
        <dbReference type="SAM" id="MobiDB-lite"/>
    </source>
</evidence>
<feature type="domain" description="PucR C-terminal helix-turn-helix" evidence="3">
    <location>
        <begin position="459"/>
        <end position="515"/>
    </location>
</feature>
<feature type="region of interest" description="Disordered" evidence="1">
    <location>
        <begin position="531"/>
        <end position="551"/>
    </location>
</feature>
<dbReference type="InterPro" id="IPR051448">
    <property type="entry name" value="CdaR-like_regulators"/>
</dbReference>
<reference evidence="4" key="1">
    <citation type="submission" date="2019-07" db="EMBL/GenBank/DDBJ databases">
        <title>Genomic Encyclopedia of Type Strains, Phase IV (KMG-IV): sequencing the most valuable type-strain genomes for metagenomic binning, comparative biology and taxonomic classification.</title>
        <authorList>
            <person name="Goeker M."/>
        </authorList>
    </citation>
    <scope>NUCLEOTIDE SEQUENCE</scope>
    <source>
        <strain evidence="4">DSM 44596</strain>
    </source>
</reference>
<dbReference type="InterPro" id="IPR012914">
    <property type="entry name" value="PucR_dom"/>
</dbReference>